<feature type="transmembrane region" description="Helical" evidence="5">
    <location>
        <begin position="86"/>
        <end position="109"/>
    </location>
</feature>
<evidence type="ECO:0000256" key="4">
    <source>
        <dbReference type="ARBA" id="ARBA00023136"/>
    </source>
</evidence>
<keyword evidence="4 5" id="KW-0472">Membrane</keyword>
<dbReference type="InterPro" id="IPR000832">
    <property type="entry name" value="GPCR_2_secretin-like"/>
</dbReference>
<sequence>MSRCWLRVDNYFIWSFIGPVSFVIMLNLVFLMITVHKMTRNSSALKPDSSRLDNIKSWAIGAIALLFLLGLTWSFGLLFINENTVIMAYLFTTFNAFQGMFIFIFHCALQKKVHKEYSKCLRHSYCCSRSSTTSSHGSLKNSALRANNRYYTGNQARHAAAHRQVSERTYTHTLQTHTHHTHTHTCARMHTRTDSKGLYGCTHRAHHAIHKPTDYGYTHQSTKCRPVPYLILFDNTLNTH</sequence>
<dbReference type="GO" id="GO:0007157">
    <property type="term" value="P:heterophilic cell-cell adhesion via plasma membrane cell adhesion molecules"/>
    <property type="evidence" value="ECO:0007669"/>
    <property type="project" value="TreeGrafter"/>
</dbReference>
<dbReference type="GO" id="GO:0004930">
    <property type="term" value="F:G protein-coupled receptor activity"/>
    <property type="evidence" value="ECO:0007669"/>
    <property type="project" value="InterPro"/>
</dbReference>
<dbReference type="InterPro" id="IPR003334">
    <property type="entry name" value="GPCR_2_latrophilin_rcpt_C"/>
</dbReference>
<dbReference type="InterPro" id="IPR017983">
    <property type="entry name" value="GPCR_2_secretin-like_CS"/>
</dbReference>
<dbReference type="Gene3D" id="1.20.1070.10">
    <property type="entry name" value="Rhodopsin 7-helix transmembrane proteins"/>
    <property type="match status" value="1"/>
</dbReference>
<protein>
    <recommendedName>
        <fullName evidence="6">G-protein coupled receptors family 2 profile 2 domain-containing protein</fullName>
    </recommendedName>
</protein>
<accession>A0A060Z1X0</accession>
<dbReference type="InterPro" id="IPR017981">
    <property type="entry name" value="GPCR_2-like_7TM"/>
</dbReference>
<evidence type="ECO:0000256" key="1">
    <source>
        <dbReference type="ARBA" id="ARBA00004141"/>
    </source>
</evidence>
<dbReference type="PANTHER" id="PTHR12011">
    <property type="entry name" value="ADHESION G-PROTEIN COUPLED RECEPTOR"/>
    <property type="match status" value="1"/>
</dbReference>
<dbReference type="GO" id="GO:0016524">
    <property type="term" value="F:latrotoxin receptor activity"/>
    <property type="evidence" value="ECO:0007669"/>
    <property type="project" value="TreeGrafter"/>
</dbReference>
<dbReference type="Pfam" id="PF00002">
    <property type="entry name" value="7tm_2"/>
    <property type="match status" value="1"/>
</dbReference>
<dbReference type="PANTHER" id="PTHR12011:SF62">
    <property type="entry name" value="ADHESION G PROTEIN-COUPLED RECEPTOR L1"/>
    <property type="match status" value="1"/>
</dbReference>
<comment type="subcellular location">
    <subcellularLocation>
        <location evidence="1">Membrane</location>
        <topology evidence="1">Multi-pass membrane protein</topology>
    </subcellularLocation>
</comment>
<feature type="transmembrane region" description="Helical" evidence="5">
    <location>
        <begin position="57"/>
        <end position="80"/>
    </location>
</feature>
<dbReference type="AlphaFoldDB" id="A0A060Z1X0"/>
<dbReference type="STRING" id="8022.A0A060Z1X0"/>
<dbReference type="PROSITE" id="PS00650">
    <property type="entry name" value="G_PROTEIN_RECEP_F2_2"/>
    <property type="match status" value="1"/>
</dbReference>
<organism evidence="7 8">
    <name type="scientific">Oncorhynchus mykiss</name>
    <name type="common">Rainbow trout</name>
    <name type="synonym">Salmo gairdneri</name>
    <dbReference type="NCBI Taxonomy" id="8022"/>
    <lineage>
        <taxon>Eukaryota</taxon>
        <taxon>Metazoa</taxon>
        <taxon>Chordata</taxon>
        <taxon>Craniata</taxon>
        <taxon>Vertebrata</taxon>
        <taxon>Euteleostomi</taxon>
        <taxon>Actinopterygii</taxon>
        <taxon>Neopterygii</taxon>
        <taxon>Teleostei</taxon>
        <taxon>Protacanthopterygii</taxon>
        <taxon>Salmoniformes</taxon>
        <taxon>Salmonidae</taxon>
        <taxon>Salmoninae</taxon>
        <taxon>Oncorhynchus</taxon>
    </lineage>
</organism>
<name>A0A060Z1X0_ONCMY</name>
<feature type="transmembrane region" description="Helical" evidence="5">
    <location>
        <begin position="12"/>
        <end position="36"/>
    </location>
</feature>
<reference evidence="7" key="1">
    <citation type="journal article" date="2014" name="Nat. Commun.">
        <title>The rainbow trout genome provides novel insights into evolution after whole-genome duplication in vertebrates.</title>
        <authorList>
            <person name="Berthelot C."/>
            <person name="Brunet F."/>
            <person name="Chalopin D."/>
            <person name="Juanchich A."/>
            <person name="Bernard M."/>
            <person name="Noel B."/>
            <person name="Bento P."/>
            <person name="Da Silva C."/>
            <person name="Labadie K."/>
            <person name="Alberti A."/>
            <person name="Aury J.M."/>
            <person name="Louis A."/>
            <person name="Dehais P."/>
            <person name="Bardou P."/>
            <person name="Montfort J."/>
            <person name="Klopp C."/>
            <person name="Cabau C."/>
            <person name="Gaspin C."/>
            <person name="Thorgaard G.H."/>
            <person name="Boussaha M."/>
            <person name="Quillet E."/>
            <person name="Guyomard R."/>
            <person name="Galiana D."/>
            <person name="Bobe J."/>
            <person name="Volff J.N."/>
            <person name="Genet C."/>
            <person name="Wincker P."/>
            <person name="Jaillon O."/>
            <person name="Roest Crollius H."/>
            <person name="Guiguen Y."/>
        </authorList>
    </citation>
    <scope>NUCLEOTIDE SEQUENCE [LARGE SCALE GENOMIC DNA]</scope>
</reference>
<evidence type="ECO:0000256" key="3">
    <source>
        <dbReference type="ARBA" id="ARBA00022989"/>
    </source>
</evidence>
<dbReference type="GO" id="GO:0042734">
    <property type="term" value="C:presynaptic membrane"/>
    <property type="evidence" value="ECO:0007669"/>
    <property type="project" value="TreeGrafter"/>
</dbReference>
<dbReference type="GO" id="GO:0007166">
    <property type="term" value="P:cell surface receptor signaling pathway"/>
    <property type="evidence" value="ECO:0007669"/>
    <property type="project" value="InterPro"/>
</dbReference>
<evidence type="ECO:0000313" key="8">
    <source>
        <dbReference type="Proteomes" id="UP000193380"/>
    </source>
</evidence>
<dbReference type="PaxDb" id="8022-A0A060Z1X0"/>
<keyword evidence="2 5" id="KW-0812">Transmembrane</keyword>
<keyword evidence="3 5" id="KW-1133">Transmembrane helix</keyword>
<dbReference type="GO" id="GO:0030424">
    <property type="term" value="C:axon"/>
    <property type="evidence" value="ECO:0007669"/>
    <property type="project" value="TreeGrafter"/>
</dbReference>
<dbReference type="EMBL" id="FR920435">
    <property type="protein sequence ID" value="CDQ95265.1"/>
    <property type="molecule type" value="Genomic_DNA"/>
</dbReference>
<evidence type="ECO:0000259" key="6">
    <source>
        <dbReference type="PROSITE" id="PS50261"/>
    </source>
</evidence>
<evidence type="ECO:0000256" key="5">
    <source>
        <dbReference type="SAM" id="Phobius"/>
    </source>
</evidence>
<evidence type="ECO:0000256" key="2">
    <source>
        <dbReference type="ARBA" id="ARBA00022692"/>
    </source>
</evidence>
<dbReference type="Proteomes" id="UP000193380">
    <property type="component" value="Unassembled WGS sequence"/>
</dbReference>
<evidence type="ECO:0000313" key="7">
    <source>
        <dbReference type="EMBL" id="CDQ95265.1"/>
    </source>
</evidence>
<dbReference type="GO" id="GO:0007189">
    <property type="term" value="P:adenylate cyclase-activating G protein-coupled receptor signaling pathway"/>
    <property type="evidence" value="ECO:0007669"/>
    <property type="project" value="TreeGrafter"/>
</dbReference>
<gene>
    <name evidence="7" type="ORF">GSONMT00021586001</name>
</gene>
<reference evidence="7" key="2">
    <citation type="submission" date="2014-03" db="EMBL/GenBank/DDBJ databases">
        <authorList>
            <person name="Genoscope - CEA"/>
        </authorList>
    </citation>
    <scope>NUCLEOTIDE SEQUENCE</scope>
</reference>
<dbReference type="PROSITE" id="PS50261">
    <property type="entry name" value="G_PROTEIN_RECEP_F2_4"/>
    <property type="match status" value="1"/>
</dbReference>
<feature type="domain" description="G-protein coupled receptors family 2 profile 2" evidence="6">
    <location>
        <begin position="1"/>
        <end position="110"/>
    </location>
</feature>
<proteinExistence type="predicted"/>
<feature type="non-terminal residue" evidence="7">
    <location>
        <position position="240"/>
    </location>
</feature>
<dbReference type="Pfam" id="PF02354">
    <property type="entry name" value="Latrophilin"/>
    <property type="match status" value="1"/>
</dbReference>